<dbReference type="EMBL" id="BOMH01000060">
    <property type="protein sequence ID" value="GID69352.1"/>
    <property type="molecule type" value="Genomic_DNA"/>
</dbReference>
<name>A0A919M814_9ACTN</name>
<evidence type="ECO:0000313" key="1">
    <source>
        <dbReference type="EMBL" id="GID69352.1"/>
    </source>
</evidence>
<proteinExistence type="predicted"/>
<accession>A0A919M814</accession>
<comment type="caution">
    <text evidence="1">The sequence shown here is derived from an EMBL/GenBank/DDBJ whole genome shotgun (WGS) entry which is preliminary data.</text>
</comment>
<evidence type="ECO:0000313" key="2">
    <source>
        <dbReference type="Proteomes" id="UP000619479"/>
    </source>
</evidence>
<organism evidence="1 2">
    <name type="scientific">Actinoplanes cyaneus</name>
    <dbReference type="NCBI Taxonomy" id="52696"/>
    <lineage>
        <taxon>Bacteria</taxon>
        <taxon>Bacillati</taxon>
        <taxon>Actinomycetota</taxon>
        <taxon>Actinomycetes</taxon>
        <taxon>Micromonosporales</taxon>
        <taxon>Micromonosporaceae</taxon>
        <taxon>Actinoplanes</taxon>
    </lineage>
</organism>
<dbReference type="Proteomes" id="UP000619479">
    <property type="component" value="Unassembled WGS sequence"/>
</dbReference>
<dbReference type="RefSeq" id="WP_203751641.1">
    <property type="nucleotide sequence ID" value="NZ_BAAAUC010000010.1"/>
</dbReference>
<keyword evidence="2" id="KW-1185">Reference proteome</keyword>
<sequence length="144" mass="15326">MDEDELRRTVRKSLDEAFTGVSLTESGTIMVPMPDNPIGCKTARLADGSLTVNLEAPVLFDVPAPSAVLYELICVLSNNLGYGSFVVIGGPNGDIHIFLRAQVPPEAAHGPAMPRAVRLLHAAALHEIQRFRSLTPPIGGTTAL</sequence>
<reference evidence="1" key="1">
    <citation type="submission" date="2021-01" db="EMBL/GenBank/DDBJ databases">
        <title>Whole genome shotgun sequence of Actinoplanes cyaneus NBRC 14990.</title>
        <authorList>
            <person name="Komaki H."/>
            <person name="Tamura T."/>
        </authorList>
    </citation>
    <scope>NUCLEOTIDE SEQUENCE</scope>
    <source>
        <strain evidence="1">NBRC 14990</strain>
    </source>
</reference>
<gene>
    <name evidence="1" type="ORF">Acy02nite_72330</name>
</gene>
<dbReference type="AlphaFoldDB" id="A0A919M814"/>
<protein>
    <submittedName>
        <fullName evidence="1">Uncharacterized protein</fullName>
    </submittedName>
</protein>